<evidence type="ECO:0000256" key="8">
    <source>
        <dbReference type="SAM" id="MobiDB-lite"/>
    </source>
</evidence>
<comment type="caution">
    <text evidence="10">The sequence shown here is derived from an EMBL/GenBank/DDBJ whole genome shotgun (WGS) entry which is preliminary data.</text>
</comment>
<organism evidence="10 11">
    <name type="scientific">Eragrostis curvula</name>
    <name type="common">weeping love grass</name>
    <dbReference type="NCBI Taxonomy" id="38414"/>
    <lineage>
        <taxon>Eukaryota</taxon>
        <taxon>Viridiplantae</taxon>
        <taxon>Streptophyta</taxon>
        <taxon>Embryophyta</taxon>
        <taxon>Tracheophyta</taxon>
        <taxon>Spermatophyta</taxon>
        <taxon>Magnoliopsida</taxon>
        <taxon>Liliopsida</taxon>
        <taxon>Poales</taxon>
        <taxon>Poaceae</taxon>
        <taxon>PACMAD clade</taxon>
        <taxon>Chloridoideae</taxon>
        <taxon>Eragrostideae</taxon>
        <taxon>Eragrostidinae</taxon>
        <taxon>Eragrostis</taxon>
    </lineage>
</organism>
<keyword evidence="1 6" id="KW-0479">Metal-binding</keyword>
<keyword evidence="5" id="KW-0238">DNA-binding</keyword>
<evidence type="ECO:0000313" key="11">
    <source>
        <dbReference type="Proteomes" id="UP000324897"/>
    </source>
</evidence>
<feature type="zinc finger region" description="C3H1-type" evidence="6">
    <location>
        <begin position="310"/>
        <end position="338"/>
    </location>
</feature>
<proteinExistence type="predicted"/>
<dbReference type="Gramene" id="TVU47356">
    <property type="protein sequence ID" value="TVU47356"/>
    <property type="gene ID" value="EJB05_06954"/>
</dbReference>
<dbReference type="InterPro" id="IPR045877">
    <property type="entry name" value="ZFP36-like"/>
</dbReference>
<feature type="region of interest" description="Disordered" evidence="8">
    <location>
        <begin position="230"/>
        <end position="257"/>
    </location>
</feature>
<dbReference type="InterPro" id="IPR000571">
    <property type="entry name" value="Znf_CCCH"/>
</dbReference>
<dbReference type="InterPro" id="IPR036855">
    <property type="entry name" value="Znf_CCCH_sf"/>
</dbReference>
<evidence type="ECO:0000256" key="3">
    <source>
        <dbReference type="ARBA" id="ARBA00022771"/>
    </source>
</evidence>
<dbReference type="SUPFAM" id="SSF90229">
    <property type="entry name" value="CCCH zinc finger"/>
    <property type="match status" value="2"/>
</dbReference>
<evidence type="ECO:0000259" key="9">
    <source>
        <dbReference type="PROSITE" id="PS50103"/>
    </source>
</evidence>
<feature type="domain" description="C3H1-type" evidence="9">
    <location>
        <begin position="273"/>
        <end position="300"/>
    </location>
</feature>
<feature type="compositionally biased region" description="Polar residues" evidence="8">
    <location>
        <begin position="56"/>
        <end position="79"/>
    </location>
</feature>
<evidence type="ECO:0000256" key="6">
    <source>
        <dbReference type="PROSITE-ProRule" id="PRU00723"/>
    </source>
</evidence>
<evidence type="ECO:0000256" key="4">
    <source>
        <dbReference type="ARBA" id="ARBA00022833"/>
    </source>
</evidence>
<dbReference type="OrthoDB" id="410307at2759"/>
<gene>
    <name evidence="10" type="ORF">EJB05_06954</name>
</gene>
<evidence type="ECO:0000256" key="7">
    <source>
        <dbReference type="SAM" id="Coils"/>
    </source>
</evidence>
<dbReference type="FunFam" id="4.10.1000.10:FF:000001">
    <property type="entry name" value="zinc finger CCCH domain-containing protein 15-like"/>
    <property type="match status" value="1"/>
</dbReference>
<evidence type="ECO:0000256" key="5">
    <source>
        <dbReference type="ARBA" id="ARBA00023125"/>
    </source>
</evidence>
<dbReference type="SMART" id="SM00356">
    <property type="entry name" value="ZnF_C3H1"/>
    <property type="match status" value="2"/>
</dbReference>
<name>A0A5J9WHE6_9POAL</name>
<keyword evidence="7" id="KW-0175">Coiled coil</keyword>
<protein>
    <recommendedName>
        <fullName evidence="9">C3H1-type domain-containing protein</fullName>
    </recommendedName>
</protein>
<dbReference type="PANTHER" id="PTHR12547:SF150">
    <property type="entry name" value="ZINC FINGER CCCH DOMAIN-CONTAINING PROTEIN 47"/>
    <property type="match status" value="1"/>
</dbReference>
<feature type="domain" description="C3H1-type" evidence="9">
    <location>
        <begin position="310"/>
        <end position="338"/>
    </location>
</feature>
<feature type="zinc finger region" description="C3H1-type" evidence="6">
    <location>
        <begin position="273"/>
        <end position="300"/>
    </location>
</feature>
<reference evidence="10 11" key="1">
    <citation type="journal article" date="2019" name="Sci. Rep.">
        <title>A high-quality genome of Eragrostis curvula grass provides insights into Poaceae evolution and supports new strategies to enhance forage quality.</title>
        <authorList>
            <person name="Carballo J."/>
            <person name="Santos B.A.C.M."/>
            <person name="Zappacosta D."/>
            <person name="Garbus I."/>
            <person name="Selva J.P."/>
            <person name="Gallo C.A."/>
            <person name="Diaz A."/>
            <person name="Albertini E."/>
            <person name="Caccamo M."/>
            <person name="Echenique V."/>
        </authorList>
    </citation>
    <scope>NUCLEOTIDE SEQUENCE [LARGE SCALE GENOMIC DNA]</scope>
    <source>
        <strain evidence="11">cv. Victoria</strain>
        <tissue evidence="10">Leaf</tissue>
    </source>
</reference>
<keyword evidence="2" id="KW-0677">Repeat</keyword>
<dbReference type="GO" id="GO:0008270">
    <property type="term" value="F:zinc ion binding"/>
    <property type="evidence" value="ECO:0007669"/>
    <property type="project" value="UniProtKB-KW"/>
</dbReference>
<dbReference type="PANTHER" id="PTHR12547">
    <property type="entry name" value="CCCH ZINC FINGER/TIS11-RELATED"/>
    <property type="match status" value="1"/>
</dbReference>
<dbReference type="GO" id="GO:0003729">
    <property type="term" value="F:mRNA binding"/>
    <property type="evidence" value="ECO:0007669"/>
    <property type="project" value="InterPro"/>
</dbReference>
<dbReference type="GO" id="GO:0003677">
    <property type="term" value="F:DNA binding"/>
    <property type="evidence" value="ECO:0007669"/>
    <property type="project" value="UniProtKB-KW"/>
</dbReference>
<accession>A0A5J9WHE6</accession>
<feature type="region of interest" description="Disordered" evidence="8">
    <location>
        <begin position="1"/>
        <end position="128"/>
    </location>
</feature>
<evidence type="ECO:0000256" key="1">
    <source>
        <dbReference type="ARBA" id="ARBA00022723"/>
    </source>
</evidence>
<dbReference type="PROSITE" id="PS50103">
    <property type="entry name" value="ZF_C3H1"/>
    <property type="match status" value="2"/>
</dbReference>
<dbReference type="Pfam" id="PF00642">
    <property type="entry name" value="zf-CCCH"/>
    <property type="match status" value="1"/>
</dbReference>
<dbReference type="EMBL" id="RWGY01000004">
    <property type="protein sequence ID" value="TVU47356.1"/>
    <property type="molecule type" value="Genomic_DNA"/>
</dbReference>
<dbReference type="AlphaFoldDB" id="A0A5J9WHE6"/>
<dbReference type="Gene3D" id="4.10.1000.10">
    <property type="entry name" value="Zinc finger, CCCH-type"/>
    <property type="match status" value="2"/>
</dbReference>
<keyword evidence="4 6" id="KW-0862">Zinc</keyword>
<keyword evidence="3 6" id="KW-0863">Zinc-finger</keyword>
<dbReference type="FunFam" id="4.10.1000.10:FF:000002">
    <property type="entry name" value="Zinc finger protein 36, C3H1 type-like 1"/>
    <property type="match status" value="1"/>
</dbReference>
<evidence type="ECO:0000256" key="2">
    <source>
        <dbReference type="ARBA" id="ARBA00022737"/>
    </source>
</evidence>
<keyword evidence="11" id="KW-1185">Reference proteome</keyword>
<dbReference type="Proteomes" id="UP000324897">
    <property type="component" value="Chromosome 5"/>
</dbReference>
<evidence type="ECO:0000313" key="10">
    <source>
        <dbReference type="EMBL" id="TVU47356.1"/>
    </source>
</evidence>
<sequence>MEGELGILSPARPSCISSDRRDDRGFGSLTRASPLETLMDSPSSCVSEIHGGGSGSRFSPPTGASSLETQLKSPSSCISDSRGGGNGSGFSATPRASPLERRLSSPSSCISHSRGGGNSSSFRVSKEREREVQEAERLLYAITERYNDCFLRLRDAMAELVDLRHERVRLRAENLQLSLLLAELEAEQSKQASAVALTPPPKPVQSLQTEAAFGCAPKSISIRSKGFLSQQQQSQGKSKEQRLRVRTSLAVEEDGEKGNEDGQVEFEAYRQGALKTELCNKWERGACPYAERCRFAHGVQELRPVIRHPRYKTLLCQMFISPSGCPYGHRCHFRHSLPPTAESC</sequence>
<feature type="coiled-coil region" evidence="7">
    <location>
        <begin position="153"/>
        <end position="187"/>
    </location>
</feature>